<feature type="compositionally biased region" description="Basic and acidic residues" evidence="4">
    <location>
        <begin position="214"/>
        <end position="224"/>
    </location>
</feature>
<dbReference type="OrthoDB" id="39591at2759"/>
<evidence type="ECO:0000259" key="6">
    <source>
        <dbReference type="PROSITE" id="PS51294"/>
    </source>
</evidence>
<keyword evidence="8" id="KW-1185">Reference proteome</keyword>
<dbReference type="SUPFAM" id="SSF46689">
    <property type="entry name" value="Homeodomain-like"/>
    <property type="match status" value="1"/>
</dbReference>
<sequence length="1009" mass="115813">MGNSSSQPLQHPSQSTAISTAITTEASPGAERIRYSPKIDDLAASQQLMAEHANGNVTTLALFGGGEDAPTPLEKKRKRKERPATPEDASPELANPRGPQSLSLADLQVYTGGPPEVEVPDSQQPSTASSLVPASRPAMSSASKYKRTYKKSKQAIRDERSSTSTTPHQTTDRDGDTAMGATEATPPSHGQSGPKRLQQRLQQLNTFEPDEDPAERSSDDESTTKKKKKKKKKAPSSKKPQARRAQPPNRVIPRIRQSKATSTNTLTAADRALETVRELNHPPDLRTTGDFTGDEEELIRRAIRDYQERKGLDTTALVEQIQWTLDDIDHRGLRRPRQDNDRTPQEKKEARDSAEFWEEIHVLNLTRKKDTVKRHIRTLYHTYKTGGWTDEEDELLRKLYALHPNKFKVISITMGDRSMHDCQNRWRDYLQYGGKRNVSTWSKEEEELLVRAVNTIAQRNEDYRAETGQPPLTEYTTKDIHWPQVCIEMGGIRSRIQASVKWRKMVARADAPRIQVEYKPRNEAVAPPKPKPKPRKRLRHRKSEDIDLKQPNKRRKSTSQAIASDEEDEDVVQPGVVPDTPSPKQSWPEAGSGGDQETEKEKANRVLREMGRDIGTEGGQDVQQDENIEQHVDQAVEQEQEQGLEHEHDIEQEDELVDTQEVEQETERKMKHDDEQDIEQDNDEQEGDLQEVEHVHEQEDEQESEEEIERGIEQEEVELDIDQEEFEREIKQEEVKQGVEQDAEEEIEQEEDTQEVTQEVEHVHEQKDEQESEEEIERGIEQDEDEEIEQDDDEEIEQNDDEEIEQEEPEQGDEQEDEHASTSIIDRMSESQSGIMSSTPSPKKHRSSKKSKTTSPNAKTHGVDRMLWGDKYEFIFALADRRDEDQEDIDWQDVAKRQKYAWSQRNLQATLQELVQLVRDNGRDVDTEDFPGAVDEILDFIVQEHPNELEEHYDPFDDVEMEETTAVEHSGKKKKNKRNKRDRKRSLHADVVEWTDPLTPQSTTTSDTP</sequence>
<feature type="compositionally biased region" description="Acidic residues" evidence="4">
    <location>
        <begin position="770"/>
        <end position="817"/>
    </location>
</feature>
<dbReference type="GO" id="GO:0005634">
    <property type="term" value="C:nucleus"/>
    <property type="evidence" value="ECO:0007669"/>
    <property type="project" value="UniProtKB-SubCell"/>
</dbReference>
<feature type="compositionally biased region" description="Basic residues" evidence="4">
    <location>
        <begin position="144"/>
        <end position="154"/>
    </location>
</feature>
<evidence type="ECO:0000259" key="5">
    <source>
        <dbReference type="PROSITE" id="PS50090"/>
    </source>
</evidence>
<comment type="subcellular location">
    <subcellularLocation>
        <location evidence="1">Nucleus</location>
    </subcellularLocation>
</comment>
<dbReference type="PANTHER" id="PTHR46380">
    <property type="entry name" value="CYCLIN-D-BINDING MYB-LIKE TRANSCRIPTION FACTOR 1"/>
    <property type="match status" value="1"/>
</dbReference>
<evidence type="ECO:0000256" key="3">
    <source>
        <dbReference type="ARBA" id="ARBA00023242"/>
    </source>
</evidence>
<feature type="compositionally biased region" description="Acidic residues" evidence="4">
    <location>
        <begin position="698"/>
        <end position="727"/>
    </location>
</feature>
<feature type="compositionally biased region" description="Basic residues" evidence="4">
    <location>
        <begin position="842"/>
        <end position="852"/>
    </location>
</feature>
<dbReference type="EMBL" id="ML976034">
    <property type="protein sequence ID" value="KAF1942537.1"/>
    <property type="molecule type" value="Genomic_DNA"/>
</dbReference>
<feature type="compositionally biased region" description="Basic and acidic residues" evidence="4">
    <location>
        <begin position="665"/>
        <end position="674"/>
    </location>
</feature>
<evidence type="ECO:0000313" key="8">
    <source>
        <dbReference type="Proteomes" id="UP000800038"/>
    </source>
</evidence>
<feature type="domain" description="Myb-like" evidence="5">
    <location>
        <begin position="380"/>
        <end position="430"/>
    </location>
</feature>
<name>A0A6A5T047_9PLEO</name>
<evidence type="ECO:0000256" key="4">
    <source>
        <dbReference type="SAM" id="MobiDB-lite"/>
    </source>
</evidence>
<dbReference type="InterPro" id="IPR051651">
    <property type="entry name" value="DMTF1_DNA-bind_reg"/>
</dbReference>
<dbReference type="Proteomes" id="UP000800038">
    <property type="component" value="Unassembled WGS sequence"/>
</dbReference>
<feature type="compositionally biased region" description="Basic residues" evidence="4">
    <location>
        <begin position="225"/>
        <end position="242"/>
    </location>
</feature>
<feature type="compositionally biased region" description="Polar residues" evidence="4">
    <location>
        <begin position="121"/>
        <end position="143"/>
    </location>
</feature>
<feature type="compositionally biased region" description="Acidic residues" evidence="4">
    <location>
        <begin position="675"/>
        <end position="690"/>
    </location>
</feature>
<dbReference type="PANTHER" id="PTHR46380:SF2">
    <property type="entry name" value="CYCLIN-D-BINDING MYB-LIKE TRANSCRIPTION FACTOR 1"/>
    <property type="match status" value="1"/>
</dbReference>
<feature type="compositionally biased region" description="Basic and acidic residues" evidence="4">
    <location>
        <begin position="597"/>
        <end position="615"/>
    </location>
</feature>
<dbReference type="GO" id="GO:0003700">
    <property type="term" value="F:DNA-binding transcription factor activity"/>
    <property type="evidence" value="ECO:0007669"/>
    <property type="project" value="TreeGrafter"/>
</dbReference>
<dbReference type="InterPro" id="IPR001005">
    <property type="entry name" value="SANT/Myb"/>
</dbReference>
<dbReference type="InterPro" id="IPR017930">
    <property type="entry name" value="Myb_dom"/>
</dbReference>
<dbReference type="Gene3D" id="1.10.10.60">
    <property type="entry name" value="Homeodomain-like"/>
    <property type="match status" value="1"/>
</dbReference>
<keyword evidence="3" id="KW-0539">Nucleus</keyword>
<proteinExistence type="predicted"/>
<feature type="compositionally biased region" description="Basic and acidic residues" evidence="4">
    <location>
        <begin position="759"/>
        <end position="769"/>
    </location>
</feature>
<feature type="compositionally biased region" description="Low complexity" evidence="4">
    <location>
        <begin position="1"/>
        <end position="24"/>
    </location>
</feature>
<feature type="compositionally biased region" description="Basic and acidic residues" evidence="4">
    <location>
        <begin position="728"/>
        <end position="739"/>
    </location>
</feature>
<dbReference type="InterPro" id="IPR009057">
    <property type="entry name" value="Homeodomain-like_sf"/>
</dbReference>
<feature type="compositionally biased region" description="Basic residues" evidence="4">
    <location>
        <begin position="971"/>
        <end position="986"/>
    </location>
</feature>
<feature type="region of interest" description="Disordered" evidence="4">
    <location>
        <begin position="1"/>
        <end position="32"/>
    </location>
</feature>
<evidence type="ECO:0008006" key="9">
    <source>
        <dbReference type="Google" id="ProtNLM"/>
    </source>
</evidence>
<dbReference type="CDD" id="cd00167">
    <property type="entry name" value="SANT"/>
    <property type="match status" value="1"/>
</dbReference>
<feature type="compositionally biased region" description="Acidic residues" evidence="4">
    <location>
        <begin position="650"/>
        <end position="664"/>
    </location>
</feature>
<feature type="compositionally biased region" description="Polar residues" evidence="4">
    <location>
        <begin position="998"/>
        <end position="1009"/>
    </location>
</feature>
<dbReference type="SMART" id="SM00717">
    <property type="entry name" value="SANT"/>
    <property type="match status" value="3"/>
</dbReference>
<feature type="compositionally biased region" description="Basic residues" evidence="4">
    <location>
        <begin position="530"/>
        <end position="541"/>
    </location>
</feature>
<feature type="region of interest" description="Disordered" evidence="4">
    <location>
        <begin position="332"/>
        <end position="351"/>
    </location>
</feature>
<evidence type="ECO:0000256" key="1">
    <source>
        <dbReference type="ARBA" id="ARBA00004123"/>
    </source>
</evidence>
<feature type="domain" description="HTH myb-type" evidence="6">
    <location>
        <begin position="384"/>
        <end position="434"/>
    </location>
</feature>
<dbReference type="PROSITE" id="PS50090">
    <property type="entry name" value="MYB_LIKE"/>
    <property type="match status" value="2"/>
</dbReference>
<feature type="region of interest" description="Disordered" evidence="4">
    <location>
        <begin position="518"/>
        <end position="864"/>
    </location>
</feature>
<dbReference type="GO" id="GO:0000976">
    <property type="term" value="F:transcription cis-regulatory region binding"/>
    <property type="evidence" value="ECO:0007669"/>
    <property type="project" value="TreeGrafter"/>
</dbReference>
<keyword evidence="2" id="KW-0238">DNA-binding</keyword>
<evidence type="ECO:0000256" key="2">
    <source>
        <dbReference type="ARBA" id="ARBA00023125"/>
    </source>
</evidence>
<dbReference type="AlphaFoldDB" id="A0A6A5T047"/>
<organism evidence="7 8">
    <name type="scientific">Clathrospora elynae</name>
    <dbReference type="NCBI Taxonomy" id="706981"/>
    <lineage>
        <taxon>Eukaryota</taxon>
        <taxon>Fungi</taxon>
        <taxon>Dikarya</taxon>
        <taxon>Ascomycota</taxon>
        <taxon>Pezizomycotina</taxon>
        <taxon>Dothideomycetes</taxon>
        <taxon>Pleosporomycetidae</taxon>
        <taxon>Pleosporales</taxon>
        <taxon>Diademaceae</taxon>
        <taxon>Clathrospora</taxon>
    </lineage>
</organism>
<reference evidence="7" key="1">
    <citation type="journal article" date="2020" name="Stud. Mycol.">
        <title>101 Dothideomycetes genomes: a test case for predicting lifestyles and emergence of pathogens.</title>
        <authorList>
            <person name="Haridas S."/>
            <person name="Albert R."/>
            <person name="Binder M."/>
            <person name="Bloem J."/>
            <person name="Labutti K."/>
            <person name="Salamov A."/>
            <person name="Andreopoulos B."/>
            <person name="Baker S."/>
            <person name="Barry K."/>
            <person name="Bills G."/>
            <person name="Bluhm B."/>
            <person name="Cannon C."/>
            <person name="Castanera R."/>
            <person name="Culley D."/>
            <person name="Daum C."/>
            <person name="Ezra D."/>
            <person name="Gonzalez J."/>
            <person name="Henrissat B."/>
            <person name="Kuo A."/>
            <person name="Liang C."/>
            <person name="Lipzen A."/>
            <person name="Lutzoni F."/>
            <person name="Magnuson J."/>
            <person name="Mondo S."/>
            <person name="Nolan M."/>
            <person name="Ohm R."/>
            <person name="Pangilinan J."/>
            <person name="Park H.-J."/>
            <person name="Ramirez L."/>
            <person name="Alfaro M."/>
            <person name="Sun H."/>
            <person name="Tritt A."/>
            <person name="Yoshinaga Y."/>
            <person name="Zwiers L.-H."/>
            <person name="Turgeon B."/>
            <person name="Goodwin S."/>
            <person name="Spatafora J."/>
            <person name="Crous P."/>
            <person name="Grigoriev I."/>
        </authorList>
    </citation>
    <scope>NUCLEOTIDE SEQUENCE</scope>
    <source>
        <strain evidence="7">CBS 161.51</strain>
    </source>
</reference>
<protein>
    <recommendedName>
        <fullName evidence="9">Myb-like domain-containing protein</fullName>
    </recommendedName>
</protein>
<feature type="compositionally biased region" description="Acidic residues" evidence="4">
    <location>
        <begin position="741"/>
        <end position="754"/>
    </location>
</feature>
<gene>
    <name evidence="7" type="ORF">EJ02DRAFT_511664</name>
</gene>
<feature type="compositionally biased region" description="Acidic residues" evidence="4">
    <location>
        <begin position="956"/>
        <end position="965"/>
    </location>
</feature>
<dbReference type="Pfam" id="PF00249">
    <property type="entry name" value="Myb_DNA-binding"/>
    <property type="match status" value="1"/>
</dbReference>
<feature type="compositionally biased region" description="Polar residues" evidence="4">
    <location>
        <begin position="258"/>
        <end position="267"/>
    </location>
</feature>
<evidence type="ECO:0000313" key="7">
    <source>
        <dbReference type="EMBL" id="KAF1942537.1"/>
    </source>
</evidence>
<feature type="domain" description="Myb-like" evidence="5">
    <location>
        <begin position="433"/>
        <end position="506"/>
    </location>
</feature>
<accession>A0A6A5T047</accession>
<dbReference type="PROSITE" id="PS51294">
    <property type="entry name" value="HTH_MYB"/>
    <property type="match status" value="1"/>
</dbReference>
<feature type="region of interest" description="Disordered" evidence="4">
    <location>
        <begin position="952"/>
        <end position="1009"/>
    </location>
</feature>
<feature type="region of interest" description="Disordered" evidence="4">
    <location>
        <begin position="60"/>
        <end position="267"/>
    </location>
</feature>